<dbReference type="Pfam" id="PF00528">
    <property type="entry name" value="BPD_transp_1"/>
    <property type="match status" value="1"/>
</dbReference>
<reference evidence="12 13" key="1">
    <citation type="submission" date="2019-04" db="EMBL/GenBank/DDBJ databases">
        <authorList>
            <person name="Liu Q."/>
            <person name="Xin Y.-H."/>
        </authorList>
    </citation>
    <scope>NUCLEOTIDE SEQUENCE [LARGE SCALE GENOMIC DNA]</scope>
    <source>
        <strain evidence="12 13">AM23</strain>
    </source>
</reference>
<keyword evidence="5 10" id="KW-0762">Sugar transport</keyword>
<dbReference type="AlphaFoldDB" id="A0A4S5E5R8"/>
<evidence type="ECO:0000256" key="2">
    <source>
        <dbReference type="ARBA" id="ARBA00009047"/>
    </source>
</evidence>
<sequence>MSRAEDKGRRRDPEGRTERSSGVVGLLIKIVALGTIIGLAVMLTPALVGTDRWGFLAVVWGVVAVLGVTYATRRFVPAKYLVPGTLLLVLFVVYPILMTFQLSTTNYGDGTRTSKEVTVSRIIGAAAQQAEGARTFELAVGSEGTATSGPYTFLLLDAATDEVFAGTPDGLTELDPDTVTVEDGAITAAEGFTLLDRRQINEFSQRGGELEGFAVPTDNGVITAQGFSAVELYSPLEYDAAADTITNVETGVDYTPVQSGDRKLFTSAEGERLSTQSWEENVGLDNYVRAFTDPRISSDFVGIFIWTLVFAVLSVGTTFALGLFLASVLNDARVRGQRAYRSILLLPYAIPGFIALLVWSSFFNSEFGLINNVLNLDINWLGNPFWAKVAVLLANLWLGFPYMFLVCTGALQAIPSDYKEAASLDGATGWTNFSKITFPLLLVAVAPLLVSSFAFNFNNFNAIFLLTEGGPFSPDNPTAGGTDILISYTYRLAVGGAGQQIGFASAISVVLFIITGVLAALQFRATRALEEVG</sequence>
<feature type="transmembrane region" description="Helical" evidence="9">
    <location>
        <begin position="303"/>
        <end position="330"/>
    </location>
</feature>
<dbReference type="SUPFAM" id="SSF161098">
    <property type="entry name" value="MetI-like"/>
    <property type="match status" value="1"/>
</dbReference>
<evidence type="ECO:0000256" key="10">
    <source>
        <dbReference type="RuleBase" id="RU367050"/>
    </source>
</evidence>
<proteinExistence type="inferred from homology"/>
<feature type="transmembrane region" description="Helical" evidence="9">
    <location>
        <begin position="21"/>
        <end position="47"/>
    </location>
</feature>
<dbReference type="InterPro" id="IPR000515">
    <property type="entry name" value="MetI-like"/>
</dbReference>
<evidence type="ECO:0000256" key="7">
    <source>
        <dbReference type="ARBA" id="ARBA00022989"/>
    </source>
</evidence>
<dbReference type="EMBL" id="SSWH01000005">
    <property type="protein sequence ID" value="THJ66848.1"/>
    <property type="molecule type" value="Genomic_DNA"/>
</dbReference>
<feature type="transmembrane region" description="Helical" evidence="9">
    <location>
        <begin position="436"/>
        <end position="457"/>
    </location>
</feature>
<comment type="subcellular location">
    <subcellularLocation>
        <location evidence="1 9">Cell membrane</location>
        <topology evidence="1 9">Multi-pass membrane protein</topology>
    </subcellularLocation>
</comment>
<keyword evidence="4 10" id="KW-1003">Cell membrane</keyword>
<feature type="transmembrane region" description="Helical" evidence="9">
    <location>
        <begin position="342"/>
        <end position="365"/>
    </location>
</feature>
<dbReference type="InterPro" id="IPR035906">
    <property type="entry name" value="MetI-like_sf"/>
</dbReference>
<dbReference type="PANTHER" id="PTHR47314:SF1">
    <property type="entry name" value="MALTOSE_MALTODEXTRIN TRANSPORT SYSTEM PERMEASE PROTEIN MALF"/>
    <property type="match status" value="1"/>
</dbReference>
<keyword evidence="8 9" id="KW-0472">Membrane</keyword>
<evidence type="ECO:0000313" key="12">
    <source>
        <dbReference type="EMBL" id="THJ66848.1"/>
    </source>
</evidence>
<dbReference type="SUPFAM" id="SSF160964">
    <property type="entry name" value="MalF N-terminal region-like"/>
    <property type="match status" value="1"/>
</dbReference>
<evidence type="ECO:0000256" key="3">
    <source>
        <dbReference type="ARBA" id="ARBA00022448"/>
    </source>
</evidence>
<evidence type="ECO:0000256" key="5">
    <source>
        <dbReference type="ARBA" id="ARBA00022597"/>
    </source>
</evidence>
<feature type="transmembrane region" description="Helical" evidence="9">
    <location>
        <begin position="53"/>
        <end position="71"/>
    </location>
</feature>
<accession>A0A4S5E5R8</accession>
<protein>
    <recommendedName>
        <fullName evidence="10">Maltose/maltodextrin transport system permease protein</fullName>
    </recommendedName>
</protein>
<name>A0A4S5E5R8_9MICC</name>
<feature type="domain" description="ABC transmembrane type-1" evidence="11">
    <location>
        <begin position="304"/>
        <end position="522"/>
    </location>
</feature>
<comment type="similarity">
    <text evidence="2 10">Belongs to the binding-protein-dependent transport system permease family. MalFG subfamily.</text>
</comment>
<gene>
    <name evidence="12" type="ORF">E8P82_07140</name>
</gene>
<organism evidence="12 13">
    <name type="scientific">Arthrobacter echini</name>
    <dbReference type="NCBI Taxonomy" id="1529066"/>
    <lineage>
        <taxon>Bacteria</taxon>
        <taxon>Bacillati</taxon>
        <taxon>Actinomycetota</taxon>
        <taxon>Actinomycetes</taxon>
        <taxon>Micrococcales</taxon>
        <taxon>Micrococcaceae</taxon>
        <taxon>Arthrobacter</taxon>
    </lineage>
</organism>
<dbReference type="Gene3D" id="1.20.58.370">
    <property type="entry name" value="MalF N-terminal region-like"/>
    <property type="match status" value="1"/>
</dbReference>
<keyword evidence="7 9" id="KW-1133">Transmembrane helix</keyword>
<evidence type="ECO:0000256" key="4">
    <source>
        <dbReference type="ARBA" id="ARBA00022475"/>
    </source>
</evidence>
<dbReference type="PANTHER" id="PTHR47314">
    <property type="entry name" value="MALTOSE/MALTODEXTRIN TRANSPORT SYSTEM PERMEASE PROTEIN MALF"/>
    <property type="match status" value="1"/>
</dbReference>
<dbReference type="GO" id="GO:0015423">
    <property type="term" value="F:ABC-type maltose transporter activity"/>
    <property type="evidence" value="ECO:0007669"/>
    <property type="project" value="TreeGrafter"/>
</dbReference>
<evidence type="ECO:0000313" key="13">
    <source>
        <dbReference type="Proteomes" id="UP000305233"/>
    </source>
</evidence>
<feature type="transmembrane region" description="Helical" evidence="9">
    <location>
        <begin position="501"/>
        <end position="521"/>
    </location>
</feature>
<evidence type="ECO:0000256" key="9">
    <source>
        <dbReference type="RuleBase" id="RU363032"/>
    </source>
</evidence>
<dbReference type="PROSITE" id="PS50928">
    <property type="entry name" value="ABC_TM1"/>
    <property type="match status" value="1"/>
</dbReference>
<feature type="transmembrane region" description="Helical" evidence="9">
    <location>
        <begin position="385"/>
        <end position="415"/>
    </location>
</feature>
<keyword evidence="6 9" id="KW-0812">Transmembrane</keyword>
<dbReference type="InterPro" id="IPR032550">
    <property type="entry name" value="TM_PBP2_N"/>
</dbReference>
<keyword evidence="3 9" id="KW-0813">Transport</keyword>
<dbReference type="CDD" id="cd06261">
    <property type="entry name" value="TM_PBP2"/>
    <property type="match status" value="1"/>
</dbReference>
<dbReference type="Gene3D" id="1.10.3720.10">
    <property type="entry name" value="MetI-like"/>
    <property type="match status" value="1"/>
</dbReference>
<comment type="function">
    <text evidence="10">Part of the ABC transporter complex MalEFGK involved in maltose/maltodextrin import. Probably responsible for the translocation of the substrate across the membrane.</text>
</comment>
<evidence type="ECO:0000256" key="1">
    <source>
        <dbReference type="ARBA" id="ARBA00004651"/>
    </source>
</evidence>
<dbReference type="Pfam" id="PF16296">
    <property type="entry name" value="TM_PBP2_N"/>
    <property type="match status" value="1"/>
</dbReference>
<dbReference type="Proteomes" id="UP000305233">
    <property type="component" value="Unassembled WGS sequence"/>
</dbReference>
<evidence type="ECO:0000256" key="6">
    <source>
        <dbReference type="ARBA" id="ARBA00022692"/>
    </source>
</evidence>
<dbReference type="InterPro" id="IPR035277">
    <property type="entry name" value="MalF_N"/>
</dbReference>
<evidence type="ECO:0000256" key="8">
    <source>
        <dbReference type="ARBA" id="ARBA00023136"/>
    </source>
</evidence>
<dbReference type="OrthoDB" id="9805974at2"/>
<dbReference type="GO" id="GO:1990060">
    <property type="term" value="C:maltose transport complex"/>
    <property type="evidence" value="ECO:0007669"/>
    <property type="project" value="TreeGrafter"/>
</dbReference>
<feature type="transmembrane region" description="Helical" evidence="9">
    <location>
        <begin position="78"/>
        <end position="97"/>
    </location>
</feature>
<keyword evidence="13" id="KW-1185">Reference proteome</keyword>
<dbReference type="GO" id="GO:0042956">
    <property type="term" value="P:maltodextrin transmembrane transport"/>
    <property type="evidence" value="ECO:0007669"/>
    <property type="project" value="TreeGrafter"/>
</dbReference>
<evidence type="ECO:0000259" key="11">
    <source>
        <dbReference type="PROSITE" id="PS50928"/>
    </source>
</evidence>
<comment type="caution">
    <text evidence="12">The sequence shown here is derived from an EMBL/GenBank/DDBJ whole genome shotgun (WGS) entry which is preliminary data.</text>
</comment>